<sequence>MRKTKISKRKMGIKGKLITILIPVVALSITGLLTITFMTARNIILNYGSNIVRYQAEANGREVEIWSSSIISSLAEIKNTLEFMNLDDAETIHYLATTMDRNPSLPLGVYIGTDSGQLLDPSGFVPGSDYVVTERDWYKEGLQKDNFAFGVPYADADTGEYCITASARLHIAGGATRIAAADVYLSEVTRKVAEMQVLKTGASMLIDKTDGVIMGYKDKNLISKQLDEKSDNGLIAAIAREVKKGNGKVFTLKDKGVSYLGYLQSIEGTEWVLASYVSEREVLSSINSLIVMVIFGSLAAIVLLGIIIERVLHFAVIPIKRVTGSIEEITQGNFNIEVEVKGTSEVTVMAESLQKYINIMRGIIQEFHKLTHNLTLQAGSSDKAAGTLMDSAKLQASSMQELNITVDELSKTISEVAESASSLAQVVSSADSISRETGAKMKRTVTLSEEGRQRIDKVNLVIKDVEKDIYGLEEAVENVGNSSREINKIVSLIGEIADQTNLLSLNAAIEASRAGDAGKGFAVVAEEIRKLAETSSGAVGKIAENIKQINILAENTAVKTRASVESIELSSALIQETSVAFEDIYNAVNEADVLVNALSDRVREVDQVAVSVAAITEEQSAGTEQILATSAELLSAANEVTRISELMKADASNLTITSDNLDDKLKFFQLSEQNGYGFEKQF</sequence>
<feature type="domain" description="Methyl-accepting transducer" evidence="11">
    <location>
        <begin position="370"/>
        <end position="634"/>
    </location>
</feature>
<dbReference type="GO" id="GO:0005886">
    <property type="term" value="C:plasma membrane"/>
    <property type="evidence" value="ECO:0007669"/>
    <property type="project" value="UniProtKB-SubCell"/>
</dbReference>
<evidence type="ECO:0000259" key="11">
    <source>
        <dbReference type="PROSITE" id="PS50111"/>
    </source>
</evidence>
<keyword evidence="6 10" id="KW-0472">Membrane</keyword>
<dbReference type="Gene3D" id="3.30.450.20">
    <property type="entry name" value="PAS domain"/>
    <property type="match status" value="2"/>
</dbReference>
<evidence type="ECO:0000256" key="6">
    <source>
        <dbReference type="ARBA" id="ARBA00023136"/>
    </source>
</evidence>
<keyword evidence="4 10" id="KW-0812">Transmembrane</keyword>
<name>A0A1M7XZB8_9FIRM</name>
<dbReference type="InterPro" id="IPR033479">
    <property type="entry name" value="dCache_1"/>
</dbReference>
<keyword evidence="3" id="KW-0145">Chemotaxis</keyword>
<keyword evidence="5 10" id="KW-1133">Transmembrane helix</keyword>
<evidence type="ECO:0000256" key="3">
    <source>
        <dbReference type="ARBA" id="ARBA00022500"/>
    </source>
</evidence>
<evidence type="ECO:0000256" key="9">
    <source>
        <dbReference type="PROSITE-ProRule" id="PRU00284"/>
    </source>
</evidence>
<accession>A0A1M7XZB8</accession>
<dbReference type="SUPFAM" id="SSF58104">
    <property type="entry name" value="Methyl-accepting chemotaxis protein (MCP) signaling domain"/>
    <property type="match status" value="1"/>
</dbReference>
<dbReference type="GO" id="GO:0007165">
    <property type="term" value="P:signal transduction"/>
    <property type="evidence" value="ECO:0007669"/>
    <property type="project" value="UniProtKB-KW"/>
</dbReference>
<dbReference type="Pfam" id="PF00015">
    <property type="entry name" value="MCPsignal"/>
    <property type="match status" value="1"/>
</dbReference>
<evidence type="ECO:0000256" key="4">
    <source>
        <dbReference type="ARBA" id="ARBA00022692"/>
    </source>
</evidence>
<dbReference type="PROSITE" id="PS50885">
    <property type="entry name" value="HAMP"/>
    <property type="match status" value="1"/>
</dbReference>
<dbReference type="EMBL" id="FRFD01000003">
    <property type="protein sequence ID" value="SHO44514.1"/>
    <property type="molecule type" value="Genomic_DNA"/>
</dbReference>
<dbReference type="OrthoDB" id="9760371at2"/>
<evidence type="ECO:0000313" key="13">
    <source>
        <dbReference type="EMBL" id="SHO44514.1"/>
    </source>
</evidence>
<dbReference type="CDD" id="cd06225">
    <property type="entry name" value="HAMP"/>
    <property type="match status" value="1"/>
</dbReference>
<dbReference type="STRING" id="1121345.SAMN02745217_00625"/>
<dbReference type="CDD" id="cd12912">
    <property type="entry name" value="PDC2_MCP_like"/>
    <property type="match status" value="1"/>
</dbReference>
<dbReference type="SMART" id="SM00283">
    <property type="entry name" value="MA"/>
    <property type="match status" value="1"/>
</dbReference>
<dbReference type="InterPro" id="IPR003660">
    <property type="entry name" value="HAMP_dom"/>
</dbReference>
<evidence type="ECO:0000259" key="12">
    <source>
        <dbReference type="PROSITE" id="PS50885"/>
    </source>
</evidence>
<keyword evidence="14" id="KW-1185">Reference proteome</keyword>
<gene>
    <name evidence="13" type="ORF">SAMN02745217_00625</name>
</gene>
<dbReference type="PANTHER" id="PTHR32089:SF112">
    <property type="entry name" value="LYSOZYME-LIKE PROTEIN-RELATED"/>
    <property type="match status" value="1"/>
</dbReference>
<protein>
    <submittedName>
        <fullName evidence="13">Methyl-accepting chemotaxis protein</fullName>
    </submittedName>
</protein>
<evidence type="ECO:0000256" key="7">
    <source>
        <dbReference type="ARBA" id="ARBA00023224"/>
    </source>
</evidence>
<dbReference type="RefSeq" id="WP_073587315.1">
    <property type="nucleotide sequence ID" value="NZ_FRFD01000003.1"/>
</dbReference>
<dbReference type="PROSITE" id="PS50111">
    <property type="entry name" value="CHEMOTAXIS_TRANSDUC_2"/>
    <property type="match status" value="1"/>
</dbReference>
<evidence type="ECO:0000256" key="2">
    <source>
        <dbReference type="ARBA" id="ARBA00022475"/>
    </source>
</evidence>
<evidence type="ECO:0000313" key="14">
    <source>
        <dbReference type="Proteomes" id="UP000184612"/>
    </source>
</evidence>
<proteinExistence type="inferred from homology"/>
<evidence type="ECO:0000256" key="8">
    <source>
        <dbReference type="ARBA" id="ARBA00029447"/>
    </source>
</evidence>
<dbReference type="AlphaFoldDB" id="A0A1M7XZB8"/>
<comment type="similarity">
    <text evidence="8">Belongs to the methyl-accepting chemotaxis (MCP) protein family.</text>
</comment>
<dbReference type="Gene3D" id="1.10.287.950">
    <property type="entry name" value="Methyl-accepting chemotaxis protein"/>
    <property type="match status" value="1"/>
</dbReference>
<evidence type="ECO:0000256" key="5">
    <source>
        <dbReference type="ARBA" id="ARBA00022989"/>
    </source>
</evidence>
<comment type="subcellular location">
    <subcellularLocation>
        <location evidence="1">Cell membrane</location>
        <topology evidence="1">Multi-pass membrane protein</topology>
    </subcellularLocation>
</comment>
<feature type="transmembrane region" description="Helical" evidence="10">
    <location>
        <begin position="20"/>
        <end position="40"/>
    </location>
</feature>
<dbReference type="PANTHER" id="PTHR32089">
    <property type="entry name" value="METHYL-ACCEPTING CHEMOTAXIS PROTEIN MCPB"/>
    <property type="match status" value="1"/>
</dbReference>
<reference evidence="13 14" key="1">
    <citation type="submission" date="2016-12" db="EMBL/GenBank/DDBJ databases">
        <authorList>
            <person name="Song W.-J."/>
            <person name="Kurnit D.M."/>
        </authorList>
    </citation>
    <scope>NUCLEOTIDE SEQUENCE [LARGE SCALE GENOMIC DNA]</scope>
    <source>
        <strain evidence="13 14">DSM 12503</strain>
    </source>
</reference>
<dbReference type="Pfam" id="PF02743">
    <property type="entry name" value="dCache_1"/>
    <property type="match status" value="1"/>
</dbReference>
<evidence type="ECO:0000256" key="1">
    <source>
        <dbReference type="ARBA" id="ARBA00004651"/>
    </source>
</evidence>
<keyword evidence="7 9" id="KW-0807">Transducer</keyword>
<organism evidence="13 14">
    <name type="scientific">Anaerocolumna xylanovorans DSM 12503</name>
    <dbReference type="NCBI Taxonomy" id="1121345"/>
    <lineage>
        <taxon>Bacteria</taxon>
        <taxon>Bacillati</taxon>
        <taxon>Bacillota</taxon>
        <taxon>Clostridia</taxon>
        <taxon>Lachnospirales</taxon>
        <taxon>Lachnospiraceae</taxon>
        <taxon>Anaerocolumna</taxon>
    </lineage>
</organism>
<evidence type="ECO:0000256" key="10">
    <source>
        <dbReference type="SAM" id="Phobius"/>
    </source>
</evidence>
<keyword evidence="2" id="KW-1003">Cell membrane</keyword>
<dbReference type="CDD" id="cd18773">
    <property type="entry name" value="PDC1_HK_sensor"/>
    <property type="match status" value="1"/>
</dbReference>
<dbReference type="InterPro" id="IPR029151">
    <property type="entry name" value="Sensor-like_sf"/>
</dbReference>
<dbReference type="GO" id="GO:0006935">
    <property type="term" value="P:chemotaxis"/>
    <property type="evidence" value="ECO:0007669"/>
    <property type="project" value="UniProtKB-KW"/>
</dbReference>
<dbReference type="Proteomes" id="UP000184612">
    <property type="component" value="Unassembled WGS sequence"/>
</dbReference>
<dbReference type="SUPFAM" id="SSF103190">
    <property type="entry name" value="Sensory domain-like"/>
    <property type="match status" value="1"/>
</dbReference>
<dbReference type="InterPro" id="IPR004089">
    <property type="entry name" value="MCPsignal_dom"/>
</dbReference>
<feature type="domain" description="HAMP" evidence="12">
    <location>
        <begin position="313"/>
        <end position="365"/>
    </location>
</feature>